<protein>
    <submittedName>
        <fullName evidence="3">Uncharacterized protein</fullName>
    </submittedName>
</protein>
<keyword evidence="2" id="KW-1133">Transmembrane helix</keyword>
<name>A0AA40F463_9PEZI</name>
<comment type="caution">
    <text evidence="3">The sequence shown here is derived from an EMBL/GenBank/DDBJ whole genome shotgun (WGS) entry which is preliminary data.</text>
</comment>
<dbReference type="AlphaFoldDB" id="A0AA40F463"/>
<feature type="region of interest" description="Disordered" evidence="1">
    <location>
        <begin position="134"/>
        <end position="166"/>
    </location>
</feature>
<dbReference type="EMBL" id="JAUKUD010000002">
    <property type="protein sequence ID" value="KAK0750725.1"/>
    <property type="molecule type" value="Genomic_DNA"/>
</dbReference>
<gene>
    <name evidence="3" type="ORF">B0T18DRAFT_55227</name>
</gene>
<sequence length="266" mass="27902">MPPGHDLASQSSVSFLAQRSFCGNAFGANVTDSICAPNFTLCCVRRNLPYPSCQQHLGKGWCCIGGNSIDNCYVDQESVCSEPNAVRCKDLANGTAEACCPRLTTCSAGYPATQEVVRCNILYGDLVKAGQSLSAPPVATPEAPKPSPSTSSNPTPLPAPPSAPQQQEAASSPVLIVGAAVGATLGVLSIVLILYLLVRRHCKAGRGRGETHAAPPLRAENQAVKRDWESSVYTLPRGQGRGYGPVELVGRNTLKSPVELDGQSRG</sequence>
<keyword evidence="4" id="KW-1185">Reference proteome</keyword>
<dbReference type="Proteomes" id="UP001172155">
    <property type="component" value="Unassembled WGS sequence"/>
</dbReference>
<proteinExistence type="predicted"/>
<reference evidence="3" key="1">
    <citation type="submission" date="2023-06" db="EMBL/GenBank/DDBJ databases">
        <title>Genome-scale phylogeny and comparative genomics of the fungal order Sordariales.</title>
        <authorList>
            <consortium name="Lawrence Berkeley National Laboratory"/>
            <person name="Hensen N."/>
            <person name="Bonometti L."/>
            <person name="Westerberg I."/>
            <person name="Brannstrom I.O."/>
            <person name="Guillou S."/>
            <person name="Cros-Aarteil S."/>
            <person name="Calhoun S."/>
            <person name="Haridas S."/>
            <person name="Kuo A."/>
            <person name="Mondo S."/>
            <person name="Pangilinan J."/>
            <person name="Riley R."/>
            <person name="LaButti K."/>
            <person name="Andreopoulos B."/>
            <person name="Lipzen A."/>
            <person name="Chen C."/>
            <person name="Yanf M."/>
            <person name="Daum C."/>
            <person name="Ng V."/>
            <person name="Clum A."/>
            <person name="Steindorff A."/>
            <person name="Ohm R."/>
            <person name="Martin F."/>
            <person name="Silar P."/>
            <person name="Natvig D."/>
            <person name="Lalanne C."/>
            <person name="Gautier V."/>
            <person name="Ament-velasquez S.L."/>
            <person name="Kruys A."/>
            <person name="Hutchinson M.I."/>
            <person name="Powell A.J."/>
            <person name="Barry K."/>
            <person name="Miller A.N."/>
            <person name="Grigoriev I.V."/>
            <person name="Debuchy R."/>
            <person name="Gladieux P."/>
            <person name="Thoren M.H."/>
            <person name="Johannesson H."/>
        </authorList>
    </citation>
    <scope>NUCLEOTIDE SEQUENCE</scope>
    <source>
        <strain evidence="3">SMH3187-1</strain>
    </source>
</reference>
<accession>A0AA40F463</accession>
<keyword evidence="2" id="KW-0812">Transmembrane</keyword>
<evidence type="ECO:0000256" key="2">
    <source>
        <dbReference type="SAM" id="Phobius"/>
    </source>
</evidence>
<evidence type="ECO:0000313" key="4">
    <source>
        <dbReference type="Proteomes" id="UP001172155"/>
    </source>
</evidence>
<evidence type="ECO:0000256" key="1">
    <source>
        <dbReference type="SAM" id="MobiDB-lite"/>
    </source>
</evidence>
<evidence type="ECO:0000313" key="3">
    <source>
        <dbReference type="EMBL" id="KAK0750725.1"/>
    </source>
</evidence>
<keyword evidence="2" id="KW-0472">Membrane</keyword>
<organism evidence="3 4">
    <name type="scientific">Schizothecium vesticola</name>
    <dbReference type="NCBI Taxonomy" id="314040"/>
    <lineage>
        <taxon>Eukaryota</taxon>
        <taxon>Fungi</taxon>
        <taxon>Dikarya</taxon>
        <taxon>Ascomycota</taxon>
        <taxon>Pezizomycotina</taxon>
        <taxon>Sordariomycetes</taxon>
        <taxon>Sordariomycetidae</taxon>
        <taxon>Sordariales</taxon>
        <taxon>Schizotheciaceae</taxon>
        <taxon>Schizothecium</taxon>
    </lineage>
</organism>
<feature type="transmembrane region" description="Helical" evidence="2">
    <location>
        <begin position="174"/>
        <end position="198"/>
    </location>
</feature>